<proteinExistence type="predicted"/>
<dbReference type="AlphaFoldDB" id="A0A157T3Z6"/>
<dbReference type="SUPFAM" id="SSF47598">
    <property type="entry name" value="Ribbon-helix-helix"/>
    <property type="match status" value="1"/>
</dbReference>
<dbReference type="InterPro" id="IPR013321">
    <property type="entry name" value="Arc_rbn_hlx_hlx"/>
</dbReference>
<organism evidence="2 3">
    <name type="scientific">Saccharolobus solfataricus</name>
    <name type="common">Sulfolobus solfataricus</name>
    <dbReference type="NCBI Taxonomy" id="2287"/>
    <lineage>
        <taxon>Archaea</taxon>
        <taxon>Thermoproteota</taxon>
        <taxon>Thermoprotei</taxon>
        <taxon>Sulfolobales</taxon>
        <taxon>Sulfolobaceae</taxon>
        <taxon>Saccharolobus</taxon>
    </lineage>
</organism>
<evidence type="ECO:0000259" key="1">
    <source>
        <dbReference type="Pfam" id="PF01402"/>
    </source>
</evidence>
<reference evidence="3" key="1">
    <citation type="submission" date="2016-04" db="EMBL/GenBank/DDBJ databases">
        <authorList>
            <person name="Shah S.A."/>
            <person name="Garrett R.A."/>
        </authorList>
    </citation>
    <scope>NUCLEOTIDE SEQUENCE [LARGE SCALE GENOMIC DNA]</scope>
    <source>
        <strain evidence="3">ATCC 35091 / DSM 1616 / JCM 8930 / NBRC 15331 / P1</strain>
    </source>
</reference>
<dbReference type="Pfam" id="PF01402">
    <property type="entry name" value="RHH_1"/>
    <property type="match status" value="1"/>
</dbReference>
<dbReference type="InterPro" id="IPR002145">
    <property type="entry name" value="CopG"/>
</dbReference>
<dbReference type="InterPro" id="IPR010985">
    <property type="entry name" value="Ribbon_hlx_hlx"/>
</dbReference>
<accession>A0A157T3Z6</accession>
<gene>
    <name evidence="2" type="ORF">SSOP1_2583</name>
</gene>
<evidence type="ECO:0000313" key="2">
    <source>
        <dbReference type="EMBL" id="SAI86137.1"/>
    </source>
</evidence>
<dbReference type="GO" id="GO:0006355">
    <property type="term" value="P:regulation of DNA-templated transcription"/>
    <property type="evidence" value="ECO:0007669"/>
    <property type="project" value="InterPro"/>
</dbReference>
<protein>
    <submittedName>
        <fullName evidence="2">CopG family transcriptional regulator</fullName>
    </submittedName>
</protein>
<sequence>MQLYKYGIVKQNKMFMYLYHILFMIHMTTLKKVDEQTFELEITGTVTISFKLEDEFIRKVDNIARNLGYANRSDFIRDAIIYYLGYLKRNGNNNNNFDTDRY</sequence>
<dbReference type="Proteomes" id="UP000076770">
    <property type="component" value="Chromosome i"/>
</dbReference>
<evidence type="ECO:0000313" key="3">
    <source>
        <dbReference type="Proteomes" id="UP000076770"/>
    </source>
</evidence>
<name>A0A157T3Z6_SACSO</name>
<dbReference type="Gene3D" id="1.10.1220.10">
    <property type="entry name" value="Met repressor-like"/>
    <property type="match status" value="1"/>
</dbReference>
<dbReference type="CDD" id="cd22231">
    <property type="entry name" value="RHH_NikR_HicB-like"/>
    <property type="match status" value="1"/>
</dbReference>
<feature type="domain" description="Ribbon-helix-helix protein CopG" evidence="1">
    <location>
        <begin position="47"/>
        <end position="85"/>
    </location>
</feature>
<dbReference type="EMBL" id="LT549890">
    <property type="protein sequence ID" value="SAI86137.1"/>
    <property type="molecule type" value="Genomic_DNA"/>
</dbReference>